<dbReference type="Gene3D" id="2.40.30.170">
    <property type="match status" value="1"/>
</dbReference>
<feature type="coiled-coil region" evidence="2">
    <location>
        <begin position="169"/>
        <end position="230"/>
    </location>
</feature>
<evidence type="ECO:0000256" key="3">
    <source>
        <dbReference type="SAM" id="Phobius"/>
    </source>
</evidence>
<dbReference type="PANTHER" id="PTHR30386">
    <property type="entry name" value="MEMBRANE FUSION SUBUNIT OF EMRAB-TOLC MULTIDRUG EFFLUX PUMP"/>
    <property type="match status" value="1"/>
</dbReference>
<comment type="subcellular location">
    <subcellularLocation>
        <location evidence="1">Cell envelope</location>
    </subcellularLocation>
</comment>
<dbReference type="SUPFAM" id="SSF111369">
    <property type="entry name" value="HlyD-like secretion proteins"/>
    <property type="match status" value="2"/>
</dbReference>
<keyword evidence="2" id="KW-0175">Coiled coil</keyword>
<dbReference type="InterPro" id="IPR058625">
    <property type="entry name" value="MdtA-like_BSH"/>
</dbReference>
<keyword evidence="3" id="KW-0812">Transmembrane</keyword>
<feature type="domain" description="p-hydroxybenzoic acid efflux pump subunit AaeA-like beta-barrel" evidence="5">
    <location>
        <begin position="265"/>
        <end position="354"/>
    </location>
</feature>
<evidence type="ECO:0000256" key="2">
    <source>
        <dbReference type="SAM" id="Coils"/>
    </source>
</evidence>
<keyword evidence="3" id="KW-0472">Membrane</keyword>
<dbReference type="PANTHER" id="PTHR30386:SF19">
    <property type="entry name" value="MULTIDRUG EXPORT PROTEIN EMRA-RELATED"/>
    <property type="match status" value="1"/>
</dbReference>
<evidence type="ECO:0000259" key="5">
    <source>
        <dbReference type="Pfam" id="PF25963"/>
    </source>
</evidence>
<gene>
    <name evidence="6" type="ORF">H3Z74_07635</name>
</gene>
<dbReference type="Proteomes" id="UP000516148">
    <property type="component" value="Chromosome"/>
</dbReference>
<evidence type="ECO:0000313" key="6">
    <source>
        <dbReference type="EMBL" id="QNQ11024.1"/>
    </source>
</evidence>
<dbReference type="InterPro" id="IPR058634">
    <property type="entry name" value="AaeA-lik-b-barrel"/>
</dbReference>
<protein>
    <submittedName>
        <fullName evidence="6">HlyD family secretion protein</fullName>
    </submittedName>
</protein>
<evidence type="ECO:0000256" key="1">
    <source>
        <dbReference type="ARBA" id="ARBA00004196"/>
    </source>
</evidence>
<evidence type="ECO:0000313" key="7">
    <source>
        <dbReference type="Proteomes" id="UP000516148"/>
    </source>
</evidence>
<accession>A0A7H0LMX1</accession>
<dbReference type="InterPro" id="IPR050739">
    <property type="entry name" value="MFP"/>
</dbReference>
<name>A0A7H0LMX1_9SPHN</name>
<reference evidence="6 7" key="1">
    <citation type="submission" date="2020-09" db="EMBL/GenBank/DDBJ databases">
        <title>Sphingomonas sp., a new species isolated from pork steak.</title>
        <authorList>
            <person name="Heidler von Heilborn D."/>
        </authorList>
    </citation>
    <scope>NUCLEOTIDE SEQUENCE [LARGE SCALE GENOMIC DNA]</scope>
    <source>
        <strain evidence="7">S8-3T</strain>
    </source>
</reference>
<dbReference type="GO" id="GO:0030313">
    <property type="term" value="C:cell envelope"/>
    <property type="evidence" value="ECO:0007669"/>
    <property type="project" value="UniProtKB-SubCell"/>
</dbReference>
<dbReference type="GO" id="GO:0055085">
    <property type="term" value="P:transmembrane transport"/>
    <property type="evidence" value="ECO:0007669"/>
    <property type="project" value="InterPro"/>
</dbReference>
<feature type="domain" description="Multidrug resistance protein MdtA-like barrel-sandwich hybrid" evidence="4">
    <location>
        <begin position="70"/>
        <end position="260"/>
    </location>
</feature>
<evidence type="ECO:0000259" key="4">
    <source>
        <dbReference type="Pfam" id="PF25917"/>
    </source>
</evidence>
<dbReference type="Pfam" id="PF25963">
    <property type="entry name" value="Beta-barrel_AAEA"/>
    <property type="match status" value="1"/>
</dbReference>
<dbReference type="Gene3D" id="1.10.287.470">
    <property type="entry name" value="Helix hairpin bin"/>
    <property type="match status" value="1"/>
</dbReference>
<feature type="transmembrane region" description="Helical" evidence="3">
    <location>
        <begin position="35"/>
        <end position="53"/>
    </location>
</feature>
<proteinExistence type="predicted"/>
<dbReference type="Pfam" id="PF25917">
    <property type="entry name" value="BSH_RND"/>
    <property type="match status" value="1"/>
</dbReference>
<dbReference type="AlphaFoldDB" id="A0A7H0LMX1"/>
<dbReference type="KEGG" id="spap:H3Z74_07635"/>
<dbReference type="RefSeq" id="WP_187763310.1">
    <property type="nucleotide sequence ID" value="NZ_CP061038.1"/>
</dbReference>
<organism evidence="6 7">
    <name type="scientific">Sphingomonas alpina</name>
    <dbReference type="NCBI Taxonomy" id="653931"/>
    <lineage>
        <taxon>Bacteria</taxon>
        <taxon>Pseudomonadati</taxon>
        <taxon>Pseudomonadota</taxon>
        <taxon>Alphaproteobacteria</taxon>
        <taxon>Sphingomonadales</taxon>
        <taxon>Sphingomonadaceae</taxon>
        <taxon>Sphingomonas</taxon>
    </lineage>
</organism>
<dbReference type="EMBL" id="CP061038">
    <property type="protein sequence ID" value="QNQ11024.1"/>
    <property type="molecule type" value="Genomic_DNA"/>
</dbReference>
<keyword evidence="7" id="KW-1185">Reference proteome</keyword>
<dbReference type="Gene3D" id="2.40.50.100">
    <property type="match status" value="1"/>
</dbReference>
<keyword evidence="3" id="KW-1133">Transmembrane helix</keyword>
<sequence>MADADPVIDRNAATEIEISPIESAPARRRNRLRPLLMFSVPLLILAIGGYFWLTSGRYVSTDNAYVKQDMVSISPDVSGRIVQVAVAENQRVKAGDLLFRIDPEPYRIALAQADAAIANARVQVSTMSTDVGGADADIESARADILLSQATYDRQVALMKQGFTTRASLDAASHELAASRAKLATAQAAVARARSQLGSGTAATGAPAAIQAAMAQREQAALNLARTEVRAPSDGIVSQTGRLQVGNITPSGVPALSIVVNQGTWVEANFKETDLNHMAVGQPAEISLDAYPGLKVKGHVASIGAGTGSQFSVLPAQNATGNWVKVTQRVPVRVAIDGTPARAMIAGLSADVSIDTKTHG</sequence>